<protein>
    <submittedName>
        <fullName evidence="1">Uncharacterized protein</fullName>
    </submittedName>
</protein>
<sequence>MFAAKQLQLQIQIHARCSLLPSPKGPAVAPRALFHHASVRASEPRAAFAGLKPRASGFKLPGARPPRSSPNSPHQSHPQPATPAIPRNKAILQDRIQQKIQQRLTQVRQASASNAQERSPRDDEIIFPMITLITEDGTISGTHPLRHVLSTMDRSEHTLVLVDPQRSPPACRLFSRKLLYEREKQARKAKKVAMRGSKPQVVTMGEGIGEHDLMVKMRKAGEMLAKGKRVTLVVERKRSERGVEKRALVGEKALKAVEGLGVVSAPPVVEGNTWSVTVQGKIKQESKEVENIK</sequence>
<keyword evidence="2" id="KW-1185">Reference proteome</keyword>
<dbReference type="Proteomes" id="UP001150581">
    <property type="component" value="Unassembled WGS sequence"/>
</dbReference>
<evidence type="ECO:0000313" key="1">
    <source>
        <dbReference type="EMBL" id="KAJ1884047.1"/>
    </source>
</evidence>
<gene>
    <name evidence="1" type="ORF">LPJ66_010800</name>
</gene>
<reference evidence="1" key="1">
    <citation type="submission" date="2022-07" db="EMBL/GenBank/DDBJ databases">
        <title>Phylogenomic reconstructions and comparative analyses of Kickxellomycotina fungi.</title>
        <authorList>
            <person name="Reynolds N.K."/>
            <person name="Stajich J.E."/>
            <person name="Barry K."/>
            <person name="Grigoriev I.V."/>
            <person name="Crous P."/>
            <person name="Smith M.E."/>
        </authorList>
    </citation>
    <scope>NUCLEOTIDE SEQUENCE</scope>
    <source>
        <strain evidence="1">Benny 63K</strain>
    </source>
</reference>
<dbReference type="EMBL" id="JANBPG010002975">
    <property type="protein sequence ID" value="KAJ1884047.1"/>
    <property type="molecule type" value="Genomic_DNA"/>
</dbReference>
<proteinExistence type="predicted"/>
<organism evidence="1 2">
    <name type="scientific">Kickxella alabastrina</name>
    <dbReference type="NCBI Taxonomy" id="61397"/>
    <lineage>
        <taxon>Eukaryota</taxon>
        <taxon>Fungi</taxon>
        <taxon>Fungi incertae sedis</taxon>
        <taxon>Zoopagomycota</taxon>
        <taxon>Kickxellomycotina</taxon>
        <taxon>Kickxellomycetes</taxon>
        <taxon>Kickxellales</taxon>
        <taxon>Kickxellaceae</taxon>
        <taxon>Kickxella</taxon>
    </lineage>
</organism>
<comment type="caution">
    <text evidence="1">The sequence shown here is derived from an EMBL/GenBank/DDBJ whole genome shotgun (WGS) entry which is preliminary data.</text>
</comment>
<name>A0ACC1I1P8_9FUNG</name>
<accession>A0ACC1I1P8</accession>
<evidence type="ECO:0000313" key="2">
    <source>
        <dbReference type="Proteomes" id="UP001150581"/>
    </source>
</evidence>